<dbReference type="PRINTS" id="PR00039">
    <property type="entry name" value="HTHLYSR"/>
</dbReference>
<dbReference type="GO" id="GO:0003700">
    <property type="term" value="F:DNA-binding transcription factor activity"/>
    <property type="evidence" value="ECO:0007669"/>
    <property type="project" value="InterPro"/>
</dbReference>
<dbReference type="Gene3D" id="1.10.10.10">
    <property type="entry name" value="Winged helix-like DNA-binding domain superfamily/Winged helix DNA-binding domain"/>
    <property type="match status" value="1"/>
</dbReference>
<dbReference type="Proteomes" id="UP000194137">
    <property type="component" value="Chromosome"/>
</dbReference>
<evidence type="ECO:0000313" key="5">
    <source>
        <dbReference type="EMBL" id="ARP98692.1"/>
    </source>
</evidence>
<proteinExistence type="inferred from homology"/>
<organism evidence="5 6">
    <name type="scientific">Pseudorhodoplanes sinuspersici</name>
    <dbReference type="NCBI Taxonomy" id="1235591"/>
    <lineage>
        <taxon>Bacteria</taxon>
        <taxon>Pseudomonadati</taxon>
        <taxon>Pseudomonadota</taxon>
        <taxon>Alphaproteobacteria</taxon>
        <taxon>Hyphomicrobiales</taxon>
        <taxon>Pseudorhodoplanes</taxon>
    </lineage>
</organism>
<dbReference type="STRING" id="1235591.CAK95_06060"/>
<protein>
    <submittedName>
        <fullName evidence="5">LysR family transcriptional regulator</fullName>
    </submittedName>
</protein>
<dbReference type="SUPFAM" id="SSF53850">
    <property type="entry name" value="Periplasmic binding protein-like II"/>
    <property type="match status" value="1"/>
</dbReference>
<keyword evidence="2" id="KW-0805">Transcription regulation</keyword>
<gene>
    <name evidence="5" type="ORF">CAK95_06060</name>
</gene>
<sequence>MLPDLEGLAIFAKVAELRSFAGAADELGLSKPTVSKAISRLEARLGTRLFNRTSRRLALTDAGRSLLERATRMVAEAEAAESEARAQSAVPRGLVRLAVPMSFGLREVATALPDFLAQYPDVSIDLHLSDDVVDLIGEGFDAALRIAALPDSSLLARRLCAVPRVLVAAPSYLKSHGTPKHPRELQTHVCLGYAYLPVPDIWRFRNRKGEEVAVRPSGPLRANNADALMPALVAGHGLAVQPEFLVRDELANKTLVVVMADWSLPEIALHLVLPPGGPRPARVEALTEFLRLRFTRRDETGQSGGPVQK</sequence>
<dbReference type="FunFam" id="1.10.10.10:FF:000001">
    <property type="entry name" value="LysR family transcriptional regulator"/>
    <property type="match status" value="1"/>
</dbReference>
<keyword evidence="4" id="KW-0804">Transcription</keyword>
<evidence type="ECO:0000256" key="2">
    <source>
        <dbReference type="ARBA" id="ARBA00023015"/>
    </source>
</evidence>
<dbReference type="InterPro" id="IPR058163">
    <property type="entry name" value="LysR-type_TF_proteobact-type"/>
</dbReference>
<evidence type="ECO:0000256" key="1">
    <source>
        <dbReference type="ARBA" id="ARBA00009437"/>
    </source>
</evidence>
<dbReference type="KEGG" id="psin:CAK95_06060"/>
<dbReference type="EMBL" id="CP021112">
    <property type="protein sequence ID" value="ARP98692.1"/>
    <property type="molecule type" value="Genomic_DNA"/>
</dbReference>
<accession>A0A1W6ZMZ8</accession>
<dbReference type="PANTHER" id="PTHR30537">
    <property type="entry name" value="HTH-TYPE TRANSCRIPTIONAL REGULATOR"/>
    <property type="match status" value="1"/>
</dbReference>
<dbReference type="OrthoDB" id="9812435at2"/>
<dbReference type="GO" id="GO:0006351">
    <property type="term" value="P:DNA-templated transcription"/>
    <property type="evidence" value="ECO:0007669"/>
    <property type="project" value="TreeGrafter"/>
</dbReference>
<keyword evidence="3" id="KW-0238">DNA-binding</keyword>
<dbReference type="Pfam" id="PF03466">
    <property type="entry name" value="LysR_substrate"/>
    <property type="match status" value="1"/>
</dbReference>
<dbReference type="InterPro" id="IPR036388">
    <property type="entry name" value="WH-like_DNA-bd_sf"/>
</dbReference>
<evidence type="ECO:0000256" key="4">
    <source>
        <dbReference type="ARBA" id="ARBA00023163"/>
    </source>
</evidence>
<dbReference type="SUPFAM" id="SSF46785">
    <property type="entry name" value="Winged helix' DNA-binding domain"/>
    <property type="match status" value="1"/>
</dbReference>
<dbReference type="InterPro" id="IPR005119">
    <property type="entry name" value="LysR_subst-bd"/>
</dbReference>
<dbReference type="Pfam" id="PF00126">
    <property type="entry name" value="HTH_1"/>
    <property type="match status" value="1"/>
</dbReference>
<evidence type="ECO:0000256" key="3">
    <source>
        <dbReference type="ARBA" id="ARBA00023125"/>
    </source>
</evidence>
<keyword evidence="6" id="KW-1185">Reference proteome</keyword>
<dbReference type="InterPro" id="IPR036390">
    <property type="entry name" value="WH_DNA-bd_sf"/>
</dbReference>
<dbReference type="RefSeq" id="WP_086087116.1">
    <property type="nucleotide sequence ID" value="NZ_CP021112.1"/>
</dbReference>
<dbReference type="AlphaFoldDB" id="A0A1W6ZMZ8"/>
<dbReference type="PROSITE" id="PS50931">
    <property type="entry name" value="HTH_LYSR"/>
    <property type="match status" value="1"/>
</dbReference>
<dbReference type="InterPro" id="IPR000847">
    <property type="entry name" value="LysR_HTH_N"/>
</dbReference>
<dbReference type="Gene3D" id="3.40.190.290">
    <property type="match status" value="1"/>
</dbReference>
<dbReference type="CDD" id="cd08422">
    <property type="entry name" value="PBP2_CrgA_like"/>
    <property type="match status" value="1"/>
</dbReference>
<name>A0A1W6ZMZ8_9HYPH</name>
<reference evidence="5 6" key="1">
    <citation type="submission" date="2017-05" db="EMBL/GenBank/DDBJ databases">
        <title>Full genome sequence of Pseudorhodoplanes sinuspersici.</title>
        <authorList>
            <person name="Dastgheib S.M.M."/>
            <person name="Shavandi M."/>
            <person name="Tirandaz H."/>
        </authorList>
    </citation>
    <scope>NUCLEOTIDE SEQUENCE [LARGE SCALE GENOMIC DNA]</scope>
    <source>
        <strain evidence="5 6">RIPI110</strain>
    </source>
</reference>
<comment type="similarity">
    <text evidence="1">Belongs to the LysR transcriptional regulatory family.</text>
</comment>
<dbReference type="GO" id="GO:0043565">
    <property type="term" value="F:sequence-specific DNA binding"/>
    <property type="evidence" value="ECO:0007669"/>
    <property type="project" value="TreeGrafter"/>
</dbReference>
<dbReference type="PANTHER" id="PTHR30537:SF5">
    <property type="entry name" value="HTH-TYPE TRANSCRIPTIONAL ACTIVATOR TTDR-RELATED"/>
    <property type="match status" value="1"/>
</dbReference>
<evidence type="ECO:0000313" key="6">
    <source>
        <dbReference type="Proteomes" id="UP000194137"/>
    </source>
</evidence>